<dbReference type="InterPro" id="IPR036420">
    <property type="entry name" value="BRCT_dom_sf"/>
</dbReference>
<evidence type="ECO:0000256" key="6">
    <source>
        <dbReference type="ARBA" id="ARBA00022634"/>
    </source>
</evidence>
<dbReference type="InterPro" id="IPR018944">
    <property type="entry name" value="DNA_pol_lambd_fingers_domain"/>
</dbReference>
<evidence type="ECO:0000259" key="19">
    <source>
        <dbReference type="PROSITE" id="PS50172"/>
    </source>
</evidence>
<proteinExistence type="inferred from homology"/>
<dbReference type="Pfam" id="PF10391">
    <property type="entry name" value="DNA_pol_lambd_f"/>
    <property type="match status" value="1"/>
</dbReference>
<dbReference type="PANTHER" id="PTHR11276:SF28">
    <property type="entry name" value="DNA POLYMERASE LAMBDA"/>
    <property type="match status" value="1"/>
</dbReference>
<dbReference type="InterPro" id="IPR022312">
    <property type="entry name" value="DNA_pol_X"/>
</dbReference>
<keyword evidence="8" id="KW-0548">Nucleotidyltransferase</keyword>
<evidence type="ECO:0000256" key="17">
    <source>
        <dbReference type="PIRSR" id="PIRSR622312-50"/>
    </source>
</evidence>
<dbReference type="GO" id="GO:0005634">
    <property type="term" value="C:nucleus"/>
    <property type="evidence" value="ECO:0007669"/>
    <property type="project" value="UniProtKB-SubCell"/>
</dbReference>
<feature type="region of interest" description="Disordered" evidence="18">
    <location>
        <begin position="331"/>
        <end position="383"/>
    </location>
</feature>
<organism evidence="20 21">
    <name type="scientific">Polytolypa hystricis (strain UAMH7299)</name>
    <dbReference type="NCBI Taxonomy" id="1447883"/>
    <lineage>
        <taxon>Eukaryota</taxon>
        <taxon>Fungi</taxon>
        <taxon>Dikarya</taxon>
        <taxon>Ascomycota</taxon>
        <taxon>Pezizomycotina</taxon>
        <taxon>Eurotiomycetes</taxon>
        <taxon>Eurotiomycetidae</taxon>
        <taxon>Onygenales</taxon>
        <taxon>Onygenales incertae sedis</taxon>
        <taxon>Polytolypa</taxon>
    </lineage>
</organism>
<keyword evidence="15" id="KW-0539">Nucleus</keyword>
<dbReference type="InterPro" id="IPR027421">
    <property type="entry name" value="DNA_pol_lamdba_lyase_dom_sf"/>
</dbReference>
<dbReference type="Gene3D" id="3.30.460.10">
    <property type="entry name" value="Beta Polymerase, domain 2"/>
    <property type="match status" value="1"/>
</dbReference>
<dbReference type="GO" id="GO:0003677">
    <property type="term" value="F:DNA binding"/>
    <property type="evidence" value="ECO:0007669"/>
    <property type="project" value="InterPro"/>
</dbReference>
<dbReference type="InterPro" id="IPR029398">
    <property type="entry name" value="PolB_thumb"/>
</dbReference>
<accession>A0A2B7XYS1</accession>
<evidence type="ECO:0000256" key="4">
    <source>
        <dbReference type="ARBA" id="ARBA00012417"/>
    </source>
</evidence>
<dbReference type="STRING" id="1447883.A0A2B7XYS1"/>
<evidence type="ECO:0000256" key="11">
    <source>
        <dbReference type="ARBA" id="ARBA00022763"/>
    </source>
</evidence>
<keyword evidence="14" id="KW-0456">Lyase</keyword>
<dbReference type="PRINTS" id="PR00869">
    <property type="entry name" value="DNAPOLX"/>
</dbReference>
<dbReference type="FunFam" id="1.10.150.20:FF:000010">
    <property type="entry name" value="DNA polymerase lambda"/>
    <property type="match status" value="1"/>
</dbReference>
<dbReference type="InterPro" id="IPR010996">
    <property type="entry name" value="HHH_MUS81"/>
</dbReference>
<comment type="caution">
    <text evidence="20">The sequence shown here is derived from an EMBL/GenBank/DDBJ whole genome shotgun (WGS) entry which is preliminary data.</text>
</comment>
<evidence type="ECO:0000256" key="16">
    <source>
        <dbReference type="ARBA" id="ARBA00049244"/>
    </source>
</evidence>
<keyword evidence="13" id="KW-0234">DNA repair</keyword>
<keyword evidence="11" id="KW-0227">DNA damage</keyword>
<evidence type="ECO:0000313" key="21">
    <source>
        <dbReference type="Proteomes" id="UP000224634"/>
    </source>
</evidence>
<dbReference type="FunFam" id="3.30.210.10:FF:000001">
    <property type="entry name" value="DNA polymerase lambda"/>
    <property type="match status" value="1"/>
</dbReference>
<dbReference type="GO" id="GO:0046872">
    <property type="term" value="F:metal ion binding"/>
    <property type="evidence" value="ECO:0007669"/>
    <property type="project" value="UniProtKB-KW"/>
</dbReference>
<comment type="subcellular location">
    <subcellularLocation>
        <location evidence="2">Nucleus</location>
    </subcellularLocation>
</comment>
<dbReference type="SUPFAM" id="SSF81585">
    <property type="entry name" value="PsbU/PolX domain-like"/>
    <property type="match status" value="1"/>
</dbReference>
<dbReference type="SUPFAM" id="SSF52113">
    <property type="entry name" value="BRCT domain"/>
    <property type="match status" value="1"/>
</dbReference>
<evidence type="ECO:0000256" key="15">
    <source>
        <dbReference type="ARBA" id="ARBA00023242"/>
    </source>
</evidence>
<dbReference type="Gene3D" id="1.10.150.110">
    <property type="entry name" value="DNA polymerase beta, N-terminal domain-like"/>
    <property type="match status" value="1"/>
</dbReference>
<dbReference type="SMART" id="SM00483">
    <property type="entry name" value="POLXc"/>
    <property type="match status" value="1"/>
</dbReference>
<dbReference type="InterPro" id="IPR001357">
    <property type="entry name" value="BRCT_dom"/>
</dbReference>
<keyword evidence="12" id="KW-0239">DNA-directed DNA polymerase</keyword>
<keyword evidence="21" id="KW-1185">Reference proteome</keyword>
<dbReference type="Pfam" id="PF14792">
    <property type="entry name" value="DNA_pol_B_palm"/>
    <property type="match status" value="1"/>
</dbReference>
<dbReference type="CDD" id="cd00141">
    <property type="entry name" value="NT_POLXc"/>
    <property type="match status" value="1"/>
</dbReference>
<evidence type="ECO:0000256" key="3">
    <source>
        <dbReference type="ARBA" id="ARBA00008323"/>
    </source>
</evidence>
<dbReference type="EC" id="2.7.7.7" evidence="4"/>
<feature type="region of interest" description="Disordered" evidence="18">
    <location>
        <begin position="21"/>
        <end position="104"/>
    </location>
</feature>
<evidence type="ECO:0000256" key="14">
    <source>
        <dbReference type="ARBA" id="ARBA00023239"/>
    </source>
</evidence>
<evidence type="ECO:0000256" key="18">
    <source>
        <dbReference type="SAM" id="MobiDB-lite"/>
    </source>
</evidence>
<dbReference type="Gene3D" id="3.30.210.10">
    <property type="entry name" value="DNA polymerase, thumb domain"/>
    <property type="match status" value="1"/>
</dbReference>
<evidence type="ECO:0000256" key="13">
    <source>
        <dbReference type="ARBA" id="ARBA00023204"/>
    </source>
</evidence>
<dbReference type="GO" id="GO:0003887">
    <property type="term" value="F:DNA-directed DNA polymerase activity"/>
    <property type="evidence" value="ECO:0007669"/>
    <property type="project" value="UniProtKB-KW"/>
</dbReference>
<feature type="active site" description="Nucleophile; Schiff-base intermediate with DNA; for 5'-dRP lyase activity" evidence="17">
    <location>
        <position position="462"/>
    </location>
</feature>
<comment type="catalytic activity">
    <reaction evidence="16">
        <text>DNA(n) + a 2'-deoxyribonucleoside 5'-triphosphate = DNA(n+1) + diphosphate</text>
        <dbReference type="Rhea" id="RHEA:22508"/>
        <dbReference type="Rhea" id="RHEA-COMP:17339"/>
        <dbReference type="Rhea" id="RHEA-COMP:17340"/>
        <dbReference type="ChEBI" id="CHEBI:33019"/>
        <dbReference type="ChEBI" id="CHEBI:61560"/>
        <dbReference type="ChEBI" id="CHEBI:173112"/>
        <dbReference type="EC" id="2.7.7.7"/>
    </reaction>
</comment>
<dbReference type="InterPro" id="IPR043519">
    <property type="entry name" value="NT_sf"/>
</dbReference>
<dbReference type="Proteomes" id="UP000224634">
    <property type="component" value="Unassembled WGS sequence"/>
</dbReference>
<dbReference type="OrthoDB" id="205514at2759"/>
<dbReference type="InterPro" id="IPR037160">
    <property type="entry name" value="DNA_Pol_thumb_sf"/>
</dbReference>
<dbReference type="Gene3D" id="3.40.50.10190">
    <property type="entry name" value="BRCT domain"/>
    <property type="match status" value="1"/>
</dbReference>
<evidence type="ECO:0000256" key="9">
    <source>
        <dbReference type="ARBA" id="ARBA00022705"/>
    </source>
</evidence>
<feature type="compositionally biased region" description="Basic and acidic residues" evidence="18">
    <location>
        <begin position="354"/>
        <end position="364"/>
    </location>
</feature>
<evidence type="ECO:0000256" key="2">
    <source>
        <dbReference type="ARBA" id="ARBA00004123"/>
    </source>
</evidence>
<gene>
    <name evidence="20" type="ORF">AJ80_06039</name>
</gene>
<dbReference type="GO" id="GO:0016829">
    <property type="term" value="F:lyase activity"/>
    <property type="evidence" value="ECO:0007669"/>
    <property type="project" value="UniProtKB-KW"/>
</dbReference>
<sequence length="728" mass="80770">MAAEDEAQVSRQKESLCEALYGNDGLSDTEEVTDDLANSLREAREKERLKRRAAAPKPAPAAFSTPPIPRSVSFDLPGSNPVETSDTHGKHKPSSGGPDNTMSMSAVDSRKKLLGNDGGFRHPAPKRRRTDSILMRPPAQQIFKGLTFFFIPNDDVAPARRMRIRRAIEFGASRADTWQGCITHIIVDKGLTFDDVLKYLKLDSLPTATSLVNESYLGECITIGSVLDTSHIRFIVNGARPPPTQESISSSGAISTNHSLQLKPARNKVLGVETPLRGEETPTAIPEVSSSADTPIDSHKNTKDNPTQTATGRETDALDKVIEEVKLEINLQPLDSSDEDDGCLVPDSTFQDHSGSEAEHEPNHHAGKQRPAKWKPPRSTPSWQRAFSCMHKHDGNTDKDNPNARTIEVLQQMLDYYNKTSDQWRSLAYRKAISALRKKKEKIVTKDQALSIHGIGERLAAKIEEIAWTNRLRCLEQANMEPHDLLLSQFLNIYGVGFTQASKWIAQGHRSLDDLRTKAALTKNQRIGLDHYDDFLTRIPRAEVEAHGQIVRASVVKADPAMQVIIGGSYRRSAADSGDIDLIITKDGTTTDEIRTLMMDVIVPGLFEQGFLTASLAVSSRGEGSKWHGASVLPDNPVWRRIDLLFVPGDEIGAALVYFTGNDVFNRSLRLLASKKGMCLNQRGLFADVLRQQNRIKLNAGHLLESRDEKRIFELLGVPWRPPHHRIC</sequence>
<evidence type="ECO:0000313" key="20">
    <source>
        <dbReference type="EMBL" id="PGH14170.1"/>
    </source>
</evidence>
<dbReference type="InterPro" id="IPR028207">
    <property type="entry name" value="DNA_pol_B_palm_palm"/>
</dbReference>
<dbReference type="Gene3D" id="1.10.150.20">
    <property type="entry name" value="5' to 3' exonuclease, C-terminal subdomain"/>
    <property type="match status" value="1"/>
</dbReference>
<protein>
    <recommendedName>
        <fullName evidence="5">DNA polymerase lambda</fullName>
        <ecNumber evidence="4">2.7.7.7</ecNumber>
    </recommendedName>
</protein>
<dbReference type="AlphaFoldDB" id="A0A2B7XYS1"/>
<dbReference type="PRINTS" id="PR00870">
    <property type="entry name" value="DNAPOLXBETA"/>
</dbReference>
<evidence type="ECO:0000256" key="5">
    <source>
        <dbReference type="ARBA" id="ARBA00016513"/>
    </source>
</evidence>
<dbReference type="EMBL" id="PDNA01000096">
    <property type="protein sequence ID" value="PGH14170.1"/>
    <property type="molecule type" value="Genomic_DNA"/>
</dbReference>
<reference evidence="20 21" key="1">
    <citation type="submission" date="2017-10" db="EMBL/GenBank/DDBJ databases">
        <title>Comparative genomics in systemic dimorphic fungi from Ajellomycetaceae.</title>
        <authorList>
            <person name="Munoz J.F."/>
            <person name="Mcewen J.G."/>
            <person name="Clay O.K."/>
            <person name="Cuomo C.A."/>
        </authorList>
    </citation>
    <scope>NUCLEOTIDE SEQUENCE [LARGE SCALE GENOMIC DNA]</scope>
    <source>
        <strain evidence="20 21">UAMH7299</strain>
    </source>
</reference>
<dbReference type="PROSITE" id="PS50172">
    <property type="entry name" value="BRCT"/>
    <property type="match status" value="1"/>
</dbReference>
<comment type="similarity">
    <text evidence="3">Belongs to the DNA polymerase type-X family.</text>
</comment>
<dbReference type="Pfam" id="PF14716">
    <property type="entry name" value="HHH_8"/>
    <property type="match status" value="1"/>
</dbReference>
<feature type="region of interest" description="Disordered" evidence="18">
    <location>
        <begin position="277"/>
        <end position="316"/>
    </location>
</feature>
<evidence type="ECO:0000256" key="8">
    <source>
        <dbReference type="ARBA" id="ARBA00022695"/>
    </source>
</evidence>
<dbReference type="FunFam" id="1.10.150.110:FF:000005">
    <property type="entry name" value="DNA polymerase POL4"/>
    <property type="match status" value="1"/>
</dbReference>
<evidence type="ECO:0000256" key="7">
    <source>
        <dbReference type="ARBA" id="ARBA00022679"/>
    </source>
</evidence>
<keyword evidence="6" id="KW-0237">DNA synthesis</keyword>
<feature type="compositionally biased region" description="Basic residues" evidence="18">
    <location>
        <begin position="365"/>
        <end position="376"/>
    </location>
</feature>
<evidence type="ECO:0000256" key="12">
    <source>
        <dbReference type="ARBA" id="ARBA00022932"/>
    </source>
</evidence>
<feature type="region of interest" description="Disordered" evidence="18">
    <location>
        <begin position="112"/>
        <end position="131"/>
    </location>
</feature>
<dbReference type="PANTHER" id="PTHR11276">
    <property type="entry name" value="DNA POLYMERASE TYPE-X FAMILY MEMBER"/>
    <property type="match status" value="1"/>
</dbReference>
<keyword evidence="10" id="KW-0479">Metal-binding</keyword>
<dbReference type="Pfam" id="PF14791">
    <property type="entry name" value="DNA_pol_B_thumb"/>
    <property type="match status" value="1"/>
</dbReference>
<dbReference type="SUPFAM" id="SSF81301">
    <property type="entry name" value="Nucleotidyltransferase"/>
    <property type="match status" value="1"/>
</dbReference>
<keyword evidence="9" id="KW-0235">DNA replication</keyword>
<dbReference type="SUPFAM" id="SSF47802">
    <property type="entry name" value="DNA polymerase beta, N-terminal domain-like"/>
    <property type="match status" value="1"/>
</dbReference>
<name>A0A2B7XYS1_POLH7</name>
<evidence type="ECO:0000256" key="1">
    <source>
        <dbReference type="ARBA" id="ARBA00001936"/>
    </source>
</evidence>
<feature type="domain" description="BRCT" evidence="19">
    <location>
        <begin position="138"/>
        <end position="234"/>
    </location>
</feature>
<evidence type="ECO:0000256" key="10">
    <source>
        <dbReference type="ARBA" id="ARBA00022723"/>
    </source>
</evidence>
<dbReference type="GO" id="GO:0006303">
    <property type="term" value="P:double-strand break repair via nonhomologous end joining"/>
    <property type="evidence" value="ECO:0007669"/>
    <property type="project" value="TreeGrafter"/>
</dbReference>
<dbReference type="InterPro" id="IPR002054">
    <property type="entry name" value="DNA-dir_DNA_pol_X"/>
</dbReference>
<keyword evidence="7" id="KW-0808">Transferase</keyword>
<dbReference type="InterPro" id="IPR002008">
    <property type="entry name" value="DNA_pol_X_beta-like"/>
</dbReference>
<comment type="cofactor">
    <cofactor evidence="1">
        <name>Mn(2+)</name>
        <dbReference type="ChEBI" id="CHEBI:29035"/>
    </cofactor>
</comment>